<protein>
    <recommendedName>
        <fullName evidence="5">Solute-binding protein family 5 domain-containing protein</fullName>
    </recommendedName>
</protein>
<dbReference type="PANTHER" id="PTHR30290">
    <property type="entry name" value="PERIPLASMIC BINDING COMPONENT OF ABC TRANSPORTER"/>
    <property type="match status" value="1"/>
</dbReference>
<dbReference type="InterPro" id="IPR039424">
    <property type="entry name" value="SBP_5"/>
</dbReference>
<comment type="similarity">
    <text evidence="2">Belongs to the bacterial solute-binding protein 5 family.</text>
</comment>
<evidence type="ECO:0000313" key="7">
    <source>
        <dbReference type="Proteomes" id="UP000036873"/>
    </source>
</evidence>
<dbReference type="SUPFAM" id="SSF53850">
    <property type="entry name" value="Periplasmic binding protein-like II"/>
    <property type="match status" value="1"/>
</dbReference>
<dbReference type="InterPro" id="IPR030678">
    <property type="entry name" value="Peptide/Ni-bd"/>
</dbReference>
<dbReference type="Gene3D" id="3.90.76.10">
    <property type="entry name" value="Dipeptide-binding Protein, Domain 1"/>
    <property type="match status" value="1"/>
</dbReference>
<feature type="domain" description="Solute-binding protein family 5" evidence="5">
    <location>
        <begin position="74"/>
        <end position="439"/>
    </location>
</feature>
<evidence type="ECO:0000256" key="3">
    <source>
        <dbReference type="ARBA" id="ARBA00022729"/>
    </source>
</evidence>
<name>A0A0L6TYG9_9FIRM</name>
<proteinExistence type="inferred from homology"/>
<dbReference type="GO" id="GO:0015833">
    <property type="term" value="P:peptide transport"/>
    <property type="evidence" value="ECO:0007669"/>
    <property type="project" value="TreeGrafter"/>
</dbReference>
<dbReference type="Pfam" id="PF00496">
    <property type="entry name" value="SBP_bac_5"/>
    <property type="match status" value="1"/>
</dbReference>
<reference evidence="7" key="1">
    <citation type="submission" date="2015-07" db="EMBL/GenBank/DDBJ databases">
        <title>Draft genome sequence of Acetobacterium bakii DSM 8293, a potential psychrophilic chemical producer through syngas fermentation.</title>
        <authorList>
            <person name="Song Y."/>
            <person name="Hwang S."/>
            <person name="Cho B.-K."/>
        </authorList>
    </citation>
    <scope>NUCLEOTIDE SEQUENCE [LARGE SCALE GENOMIC DNA]</scope>
    <source>
        <strain evidence="7">DSM 8239</strain>
    </source>
</reference>
<organism evidence="6 7">
    <name type="scientific">Acetobacterium bakii</name>
    <dbReference type="NCBI Taxonomy" id="52689"/>
    <lineage>
        <taxon>Bacteria</taxon>
        <taxon>Bacillati</taxon>
        <taxon>Bacillota</taxon>
        <taxon>Clostridia</taxon>
        <taxon>Eubacteriales</taxon>
        <taxon>Eubacteriaceae</taxon>
        <taxon>Acetobacterium</taxon>
    </lineage>
</organism>
<keyword evidence="7" id="KW-1185">Reference proteome</keyword>
<accession>A0A0L6TYG9</accession>
<dbReference type="RefSeq" id="WP_050740966.1">
    <property type="nucleotide sequence ID" value="NZ_LGYO01000034.1"/>
</dbReference>
<comment type="subcellular location">
    <subcellularLocation>
        <location evidence="1">Cell membrane</location>
        <topology evidence="1">Lipid-anchor</topology>
    </subcellularLocation>
</comment>
<keyword evidence="3 4" id="KW-0732">Signal</keyword>
<feature type="signal peptide" evidence="4">
    <location>
        <begin position="1"/>
        <end position="26"/>
    </location>
</feature>
<dbReference type="InterPro" id="IPR023765">
    <property type="entry name" value="SBP_5_CS"/>
</dbReference>
<gene>
    <name evidence="6" type="ORF">AKG39_13705</name>
</gene>
<dbReference type="PROSITE" id="PS01040">
    <property type="entry name" value="SBP_BACTERIAL_5"/>
    <property type="match status" value="1"/>
</dbReference>
<dbReference type="AlphaFoldDB" id="A0A0L6TYG9"/>
<dbReference type="GO" id="GO:0042597">
    <property type="term" value="C:periplasmic space"/>
    <property type="evidence" value="ECO:0007669"/>
    <property type="project" value="UniProtKB-ARBA"/>
</dbReference>
<dbReference type="Gene3D" id="3.40.190.10">
    <property type="entry name" value="Periplasmic binding protein-like II"/>
    <property type="match status" value="1"/>
</dbReference>
<evidence type="ECO:0000256" key="2">
    <source>
        <dbReference type="ARBA" id="ARBA00005695"/>
    </source>
</evidence>
<dbReference type="STRING" id="52689.AKG39_13705"/>
<evidence type="ECO:0000259" key="5">
    <source>
        <dbReference type="Pfam" id="PF00496"/>
    </source>
</evidence>
<dbReference type="GO" id="GO:0043190">
    <property type="term" value="C:ATP-binding cassette (ABC) transporter complex"/>
    <property type="evidence" value="ECO:0007669"/>
    <property type="project" value="InterPro"/>
</dbReference>
<dbReference type="PROSITE" id="PS51257">
    <property type="entry name" value="PROKAR_LIPOPROTEIN"/>
    <property type="match status" value="1"/>
</dbReference>
<sequence length="521" mass="58297">MKRKVLSVVIVVLSVLLLFTGCSASAKTGSDEPKDLIIGAGRTFWLGEGSNVYVHGSSNVWESLVRFDNEMNPIMCLAESMSPSDDGLTWTIKLKKDIKFHDGSTLNSEVAILNLDRLYHFNTVKKAYDPAYESVGEFGKITNMSVVDDHTFTVTHAEPIPDFIERLVYENGAMFAPSSFNENKAIVFPYGTGPYKYKEYNEQTQVLYLEKFADYHLGEPKLDTVEFKNIADPTTRLAALQSGEIDVISDVGGILPQQAAQIESDSNLVLEEQLVSTVHYYFMNTSEGKVFSNEKLRDALSLSIDRNTIVNKILLGYGKPSMSVLSSATKDWTVDCKYEFNIEEAKKLKTEAVGGEIPTPIILLNSSLLGRWPYQDIAIAIQAQLKEVGIDATIETVDSATWSQRLKEGTYDIAPQPFTVSSGEPNFFFVRNALSTGSNNVSRNYGINDADLDGLIQKVAIEPNEKKRKDYYSQIQKLVSDKNYIIPIWDDITLYATNKKVKNYALDVTFRPDLYVVDIQE</sequence>
<evidence type="ECO:0000313" key="6">
    <source>
        <dbReference type="EMBL" id="KNZ41127.1"/>
    </source>
</evidence>
<dbReference type="EMBL" id="LGYO01000034">
    <property type="protein sequence ID" value="KNZ41127.1"/>
    <property type="molecule type" value="Genomic_DNA"/>
</dbReference>
<dbReference type="Proteomes" id="UP000036873">
    <property type="component" value="Unassembled WGS sequence"/>
</dbReference>
<evidence type="ECO:0000256" key="1">
    <source>
        <dbReference type="ARBA" id="ARBA00004193"/>
    </source>
</evidence>
<dbReference type="Gene3D" id="3.10.105.10">
    <property type="entry name" value="Dipeptide-binding Protein, Domain 3"/>
    <property type="match status" value="1"/>
</dbReference>
<dbReference type="PIRSF" id="PIRSF002741">
    <property type="entry name" value="MppA"/>
    <property type="match status" value="1"/>
</dbReference>
<feature type="chain" id="PRO_5005567601" description="Solute-binding protein family 5 domain-containing protein" evidence="4">
    <location>
        <begin position="27"/>
        <end position="521"/>
    </location>
</feature>
<dbReference type="GO" id="GO:1904680">
    <property type="term" value="F:peptide transmembrane transporter activity"/>
    <property type="evidence" value="ECO:0007669"/>
    <property type="project" value="TreeGrafter"/>
</dbReference>
<dbReference type="CDD" id="cd00995">
    <property type="entry name" value="PBP2_NikA_DppA_OppA_like"/>
    <property type="match status" value="1"/>
</dbReference>
<comment type="caution">
    <text evidence="6">The sequence shown here is derived from an EMBL/GenBank/DDBJ whole genome shotgun (WGS) entry which is preliminary data.</text>
</comment>
<dbReference type="InterPro" id="IPR000914">
    <property type="entry name" value="SBP_5_dom"/>
</dbReference>
<dbReference type="OrthoDB" id="9772924at2"/>
<evidence type="ECO:0000256" key="4">
    <source>
        <dbReference type="SAM" id="SignalP"/>
    </source>
</evidence>